<keyword evidence="9" id="KW-0862">Zinc</keyword>
<dbReference type="InterPro" id="IPR014905">
    <property type="entry name" value="HIRAN"/>
</dbReference>
<keyword evidence="5 15" id="KW-0479">Metal-binding</keyword>
<comment type="similarity">
    <text evidence="3 15">Belongs to the FAN1 family.</text>
</comment>
<evidence type="ECO:0000313" key="18">
    <source>
        <dbReference type="EMBL" id="KAA3484084.1"/>
    </source>
</evidence>
<dbReference type="FunFam" id="3.30.160.60:FF:000331">
    <property type="entry name" value="E3 ubiquitin-protein ligase RAD18"/>
    <property type="match status" value="1"/>
</dbReference>
<comment type="caution">
    <text evidence="18">The sequence shown here is derived from an EMBL/GenBank/DDBJ whole genome shotgun (WGS) entry which is preliminary data.</text>
</comment>
<dbReference type="AlphaFoldDB" id="A0A5B6WSJ3"/>
<dbReference type="InterPro" id="IPR006642">
    <property type="entry name" value="Rad18_UBZ4"/>
</dbReference>
<dbReference type="OrthoDB" id="76364at2759"/>
<dbReference type="Gene3D" id="3.40.1350.10">
    <property type="match status" value="1"/>
</dbReference>
<comment type="function">
    <text evidence="15">Nuclease required for the repair of DNA interstrand cross-links (ICL). Acts as a 5'-3' exonuclease that anchors at a cut end of DNA and cleaves DNA successively at every third nucleotide, allowing to excise an ICL from one strand through flanking incisions.</text>
</comment>
<dbReference type="Pfam" id="PF08797">
    <property type="entry name" value="HIRAN"/>
    <property type="match status" value="1"/>
</dbReference>
<keyword evidence="7 14" id="KW-0863">Zinc-finger</keyword>
<keyword evidence="4 15" id="KW-0540">Nuclease</keyword>
<dbReference type="InterPro" id="IPR011856">
    <property type="entry name" value="tRNA_endonuc-like_dom_sf"/>
</dbReference>
<evidence type="ECO:0000256" key="16">
    <source>
        <dbReference type="SAM" id="MobiDB-lite"/>
    </source>
</evidence>
<feature type="compositionally biased region" description="Basic and acidic residues" evidence="16">
    <location>
        <begin position="144"/>
        <end position="156"/>
    </location>
</feature>
<dbReference type="GO" id="GO:0016818">
    <property type="term" value="F:hydrolase activity, acting on acid anhydrides, in phosphorus-containing anhydrides"/>
    <property type="evidence" value="ECO:0007669"/>
    <property type="project" value="InterPro"/>
</dbReference>
<dbReference type="Proteomes" id="UP000325315">
    <property type="component" value="Unassembled WGS sequence"/>
</dbReference>
<keyword evidence="19" id="KW-1185">Reference proteome</keyword>
<dbReference type="SMART" id="SM00910">
    <property type="entry name" value="HIRAN"/>
    <property type="match status" value="1"/>
</dbReference>
<dbReference type="SMART" id="SM00734">
    <property type="entry name" value="ZnF_Rad18"/>
    <property type="match status" value="1"/>
</dbReference>
<evidence type="ECO:0000256" key="1">
    <source>
        <dbReference type="ARBA" id="ARBA00000983"/>
    </source>
</evidence>
<dbReference type="InterPro" id="IPR049125">
    <property type="entry name" value="FAN1-like_WH"/>
</dbReference>
<dbReference type="CDD" id="cd22326">
    <property type="entry name" value="FAN1-like"/>
    <property type="match status" value="1"/>
</dbReference>
<dbReference type="InterPro" id="IPR049126">
    <property type="entry name" value="FAN1-like_TPR"/>
</dbReference>
<proteinExistence type="inferred from homology"/>
<dbReference type="SMART" id="SM00990">
    <property type="entry name" value="VRR_NUC"/>
    <property type="match status" value="1"/>
</dbReference>
<evidence type="ECO:0000256" key="5">
    <source>
        <dbReference type="ARBA" id="ARBA00022723"/>
    </source>
</evidence>
<evidence type="ECO:0000256" key="2">
    <source>
        <dbReference type="ARBA" id="ARBA00004123"/>
    </source>
</evidence>
<dbReference type="GO" id="GO:0036297">
    <property type="term" value="P:interstrand cross-link repair"/>
    <property type="evidence" value="ECO:0007669"/>
    <property type="project" value="InterPro"/>
</dbReference>
<evidence type="ECO:0000256" key="3">
    <source>
        <dbReference type="ARBA" id="ARBA00005533"/>
    </source>
</evidence>
<keyword evidence="11 14" id="KW-0234">DNA repair</keyword>
<evidence type="ECO:0000313" key="19">
    <source>
        <dbReference type="Proteomes" id="UP000325315"/>
    </source>
</evidence>
<dbReference type="GO" id="GO:0017108">
    <property type="term" value="F:5'-flap endonuclease activity"/>
    <property type="evidence" value="ECO:0007669"/>
    <property type="project" value="TreeGrafter"/>
</dbReference>
<dbReference type="PANTHER" id="PTHR15749:SF4">
    <property type="entry name" value="FANCONI-ASSOCIATED NUCLEASE 1"/>
    <property type="match status" value="1"/>
</dbReference>
<dbReference type="GO" id="GO:0070336">
    <property type="term" value="F:flap-structured DNA binding"/>
    <property type="evidence" value="ECO:0007669"/>
    <property type="project" value="TreeGrafter"/>
</dbReference>
<evidence type="ECO:0000256" key="15">
    <source>
        <dbReference type="RuleBase" id="RU365033"/>
    </source>
</evidence>
<dbReference type="Pfam" id="PF08774">
    <property type="entry name" value="VRR_NUC"/>
    <property type="match status" value="1"/>
</dbReference>
<reference evidence="19" key="1">
    <citation type="journal article" date="2019" name="Plant Biotechnol. J.">
        <title>Genome sequencing of the Australian wild diploid species Gossypium australe highlights disease resistance and delayed gland morphogenesis.</title>
        <authorList>
            <person name="Cai Y."/>
            <person name="Cai X."/>
            <person name="Wang Q."/>
            <person name="Wang P."/>
            <person name="Zhang Y."/>
            <person name="Cai C."/>
            <person name="Xu Y."/>
            <person name="Wang K."/>
            <person name="Zhou Z."/>
            <person name="Wang C."/>
            <person name="Geng S."/>
            <person name="Li B."/>
            <person name="Dong Q."/>
            <person name="Hou Y."/>
            <person name="Wang H."/>
            <person name="Ai P."/>
            <person name="Liu Z."/>
            <person name="Yi F."/>
            <person name="Sun M."/>
            <person name="An G."/>
            <person name="Cheng J."/>
            <person name="Zhang Y."/>
            <person name="Shi Q."/>
            <person name="Xie Y."/>
            <person name="Shi X."/>
            <person name="Chang Y."/>
            <person name="Huang F."/>
            <person name="Chen Y."/>
            <person name="Hong S."/>
            <person name="Mi L."/>
            <person name="Sun Q."/>
            <person name="Zhang L."/>
            <person name="Zhou B."/>
            <person name="Peng R."/>
            <person name="Zhang X."/>
            <person name="Liu F."/>
        </authorList>
    </citation>
    <scope>NUCLEOTIDE SEQUENCE [LARGE SCALE GENOMIC DNA]</scope>
    <source>
        <strain evidence="19">cv. PA1801</strain>
    </source>
</reference>
<evidence type="ECO:0000256" key="12">
    <source>
        <dbReference type="ARBA" id="ARBA00023211"/>
    </source>
</evidence>
<dbReference type="Gene3D" id="3.30.160.60">
    <property type="entry name" value="Classic Zinc Finger"/>
    <property type="match status" value="1"/>
</dbReference>
<comment type="catalytic activity">
    <reaction evidence="1 15">
        <text>Hydrolytically removes 5'-nucleotides successively from the 3'-hydroxy termini of 3'-hydroxy-terminated oligonucleotides.</text>
        <dbReference type="EC" id="3.1.4.1"/>
    </reaction>
</comment>
<evidence type="ECO:0000256" key="7">
    <source>
        <dbReference type="ARBA" id="ARBA00022771"/>
    </source>
</evidence>
<dbReference type="InterPro" id="IPR014883">
    <property type="entry name" value="VRR_NUC"/>
</dbReference>
<comment type="subcellular location">
    <subcellularLocation>
        <location evidence="2 15">Nucleus</location>
    </subcellularLocation>
</comment>
<dbReference type="InterPro" id="IPR033315">
    <property type="entry name" value="Fan1-like"/>
</dbReference>
<dbReference type="GO" id="GO:0008409">
    <property type="term" value="F:5'-3' exonuclease activity"/>
    <property type="evidence" value="ECO:0007669"/>
    <property type="project" value="TreeGrafter"/>
</dbReference>
<dbReference type="EMBL" id="SMMG02000002">
    <property type="protein sequence ID" value="KAA3484084.1"/>
    <property type="molecule type" value="Genomic_DNA"/>
</dbReference>
<dbReference type="GO" id="GO:0008270">
    <property type="term" value="F:zinc ion binding"/>
    <property type="evidence" value="ECO:0007669"/>
    <property type="project" value="UniProtKB-KW"/>
</dbReference>
<dbReference type="Pfam" id="PF21170">
    <property type="entry name" value="FAN1_TPR"/>
    <property type="match status" value="1"/>
</dbReference>
<dbReference type="GO" id="GO:0005634">
    <property type="term" value="C:nucleus"/>
    <property type="evidence" value="ECO:0007669"/>
    <property type="project" value="UniProtKB-SubCell"/>
</dbReference>
<evidence type="ECO:0000256" key="11">
    <source>
        <dbReference type="ARBA" id="ARBA00023204"/>
    </source>
</evidence>
<comment type="cofactor">
    <cofactor evidence="15">
        <name>Mg(2+)</name>
        <dbReference type="ChEBI" id="CHEBI:18420"/>
    </cofactor>
    <cofactor evidence="15">
        <name>Mn(2+)</name>
        <dbReference type="ChEBI" id="CHEBI:29035"/>
    </cofactor>
</comment>
<evidence type="ECO:0000256" key="8">
    <source>
        <dbReference type="ARBA" id="ARBA00022801"/>
    </source>
</evidence>
<dbReference type="PANTHER" id="PTHR15749">
    <property type="entry name" value="FANCONI-ASSOCIATED NUCLEASE 1"/>
    <property type="match status" value="1"/>
</dbReference>
<dbReference type="PROSITE" id="PS51908">
    <property type="entry name" value="ZF_UBZ4"/>
    <property type="match status" value="1"/>
</dbReference>
<dbReference type="EC" id="3.1.4.1" evidence="15"/>
<organism evidence="18 19">
    <name type="scientific">Gossypium australe</name>
    <dbReference type="NCBI Taxonomy" id="47621"/>
    <lineage>
        <taxon>Eukaryota</taxon>
        <taxon>Viridiplantae</taxon>
        <taxon>Streptophyta</taxon>
        <taxon>Embryophyta</taxon>
        <taxon>Tracheophyta</taxon>
        <taxon>Spermatophyta</taxon>
        <taxon>Magnoliopsida</taxon>
        <taxon>eudicotyledons</taxon>
        <taxon>Gunneridae</taxon>
        <taxon>Pentapetalae</taxon>
        <taxon>rosids</taxon>
        <taxon>malvids</taxon>
        <taxon>Malvales</taxon>
        <taxon>Malvaceae</taxon>
        <taxon>Malvoideae</taxon>
        <taxon>Gossypium</taxon>
    </lineage>
</organism>
<evidence type="ECO:0000256" key="14">
    <source>
        <dbReference type="PROSITE-ProRule" id="PRU01256"/>
    </source>
</evidence>
<accession>A0A5B6WSJ3</accession>
<dbReference type="Pfam" id="PF21315">
    <property type="entry name" value="FAN1_HTH"/>
    <property type="match status" value="1"/>
</dbReference>
<keyword evidence="6 14" id="KW-0227">DNA damage</keyword>
<feature type="domain" description="UBZ4-type" evidence="17">
    <location>
        <begin position="61"/>
        <end position="90"/>
    </location>
</feature>
<dbReference type="GO" id="GO:0004528">
    <property type="term" value="F:phosphodiesterase I activity"/>
    <property type="evidence" value="ECO:0007669"/>
    <property type="project" value="UniProtKB-EC"/>
</dbReference>
<evidence type="ECO:0000256" key="4">
    <source>
        <dbReference type="ARBA" id="ARBA00022722"/>
    </source>
</evidence>
<evidence type="ECO:0000256" key="6">
    <source>
        <dbReference type="ARBA" id="ARBA00022763"/>
    </source>
</evidence>
<feature type="region of interest" description="Disordered" evidence="16">
    <location>
        <begin position="144"/>
        <end position="181"/>
    </location>
</feature>
<evidence type="ECO:0000256" key="9">
    <source>
        <dbReference type="ARBA" id="ARBA00022833"/>
    </source>
</evidence>
<evidence type="ECO:0000256" key="10">
    <source>
        <dbReference type="ARBA" id="ARBA00022842"/>
    </source>
</evidence>
<evidence type="ECO:0000259" key="17">
    <source>
        <dbReference type="PROSITE" id="PS51908"/>
    </source>
</evidence>
<keyword evidence="13 15" id="KW-0539">Nucleus</keyword>
<keyword evidence="8 15" id="KW-0378">Hydrolase</keyword>
<protein>
    <recommendedName>
        <fullName evidence="15">Fanconi-associated nuclease</fullName>
        <ecNumber evidence="15">3.1.4.1</ecNumber>
    </recommendedName>
</protein>
<keyword evidence="12 15" id="KW-0464">Manganese</keyword>
<dbReference type="InterPro" id="IPR049132">
    <property type="entry name" value="FAN1-like_euk"/>
</dbReference>
<evidence type="ECO:0000256" key="13">
    <source>
        <dbReference type="ARBA" id="ARBA00023242"/>
    </source>
</evidence>
<name>A0A5B6WSJ3_9ROSI</name>
<keyword evidence="10 15" id="KW-0460">Magnesium</keyword>
<gene>
    <name evidence="18" type="ORF">EPI10_006192</name>
</gene>
<sequence length="1074" mass="121835">MLTGRESLSRLIGKRRRFLPNLQSILSSPIRSSLNLLSDKNGGLTETESSKGKVEISSSDLVTCPVCGSKVRGEDYTINSHLDRCLSRRTKRKLTQRTLLELNFGCSQSKLQISSDESEQLLSSDLSKNCSDYEENVTRCFSKIDPREEKSHDQRRQLPHTESVKQIDVAGSAENPISDGRANTMVDFSALSTDNEESRNHMDGTVDSISGMAIDTFIVGRKFSDEKEVNLGANISLLRDPDNIKDSNAIKVLSASSACCKVLGYLPLELAQYLSPLIEKYCLSFEGYVISVPKRSLDAVPIQIVCQNSIFNGKKGCDEFEALHLWQKALQVVEFAKNHPLNMTKYQQNFCLLLKEVLTSSPHLFTKDEKKFIESFTSLSEDSQRLFVRLYTRKGPWFRLSTIMYPETCNPQQAVKELSATGYLYLFEDTTKLHDDEMKDLLSLLTVSELRDILCTLRKVWNVIIIMLVSCATGQIICQKLSFALPHENRKNGRKKNRTGLQYEEGSDALLVKLRFDCHCQQFHALALLLVILPSPKLIDVIFQKSVQNRSRNSDKIQTTTFLKAWLLPAIFALAAFPYVALIKCNQGSRKQNLIASLLSCYKGGSCPVLQQLIWERTEICIRTSPEAESLFWRAERLFFLNGEQDLSAFLLVDLGIVKYPTYNCIILEQIFSNESDLLAYEEAIEVAQVIDQSLDENNFELVLRCIMIADSRISCCPKKLIDSTSPDLAIFRSCFSASWVYSKVILLGISFLECERRYKDAIHLLRRLLDCFTCDTRRGYWTVRLSVDLEHIGCPNESLSVAEAGLLDPWVRAGSRMALQRRVLRLAKPPRRWKTPSFSESLKRKIIEVHIQGRPLNCEAGRKSRFYGEDGEQCGVEQLALQYYATEGGWQGVHTESGIWMTIFGLLMWDILFSDVPNVFRTRFQTAPLDMETDHFYLARKSLIEPQLQKIHDGLAEEILITSWELHIGTACRGVNWVQHSLSDLRAAVSCIRGPCLASLCRHLAQDYRSWLSGMPDLLLWRFHGDYKGEAKLVEVKGPRDQLSEQQRAWLLLLMDCGFNAEVCKVSPKGTSP</sequence>
<dbReference type="Gene3D" id="3.30.70.2330">
    <property type="match status" value="1"/>
</dbReference>